<dbReference type="AlphaFoldDB" id="A0A5B7HN33"/>
<accession>A0A5B7HN33</accession>
<dbReference type="Proteomes" id="UP000324222">
    <property type="component" value="Unassembled WGS sequence"/>
</dbReference>
<organism evidence="1 2">
    <name type="scientific">Portunus trituberculatus</name>
    <name type="common">Swimming crab</name>
    <name type="synonym">Neptunus trituberculatus</name>
    <dbReference type="NCBI Taxonomy" id="210409"/>
    <lineage>
        <taxon>Eukaryota</taxon>
        <taxon>Metazoa</taxon>
        <taxon>Ecdysozoa</taxon>
        <taxon>Arthropoda</taxon>
        <taxon>Crustacea</taxon>
        <taxon>Multicrustacea</taxon>
        <taxon>Malacostraca</taxon>
        <taxon>Eumalacostraca</taxon>
        <taxon>Eucarida</taxon>
        <taxon>Decapoda</taxon>
        <taxon>Pleocyemata</taxon>
        <taxon>Brachyura</taxon>
        <taxon>Eubrachyura</taxon>
        <taxon>Portunoidea</taxon>
        <taxon>Portunidae</taxon>
        <taxon>Portuninae</taxon>
        <taxon>Portunus</taxon>
    </lineage>
</organism>
<dbReference type="EMBL" id="VSRR010035276">
    <property type="protein sequence ID" value="MPC72722.1"/>
    <property type="molecule type" value="Genomic_DNA"/>
</dbReference>
<proteinExistence type="predicted"/>
<protein>
    <submittedName>
        <fullName evidence="1">Uncharacterized protein</fullName>
    </submittedName>
</protein>
<sequence length="63" mass="7135">MAILNSAQRTTRKPTSHHYCTTFQVTPMLVPMYHSCQRPGSHKLPHSSVTFSCCKKFPSIIQS</sequence>
<comment type="caution">
    <text evidence="1">The sequence shown here is derived from an EMBL/GenBank/DDBJ whole genome shotgun (WGS) entry which is preliminary data.</text>
</comment>
<evidence type="ECO:0000313" key="1">
    <source>
        <dbReference type="EMBL" id="MPC72722.1"/>
    </source>
</evidence>
<reference evidence="1 2" key="1">
    <citation type="submission" date="2019-05" db="EMBL/GenBank/DDBJ databases">
        <title>Another draft genome of Portunus trituberculatus and its Hox gene families provides insights of decapod evolution.</title>
        <authorList>
            <person name="Jeong J.-H."/>
            <person name="Song I."/>
            <person name="Kim S."/>
            <person name="Choi T."/>
            <person name="Kim D."/>
            <person name="Ryu S."/>
            <person name="Kim W."/>
        </authorList>
    </citation>
    <scope>NUCLEOTIDE SEQUENCE [LARGE SCALE GENOMIC DNA]</scope>
    <source>
        <tissue evidence="1">Muscle</tissue>
    </source>
</reference>
<evidence type="ECO:0000313" key="2">
    <source>
        <dbReference type="Proteomes" id="UP000324222"/>
    </source>
</evidence>
<name>A0A5B7HN33_PORTR</name>
<gene>
    <name evidence="1" type="ORF">E2C01_067034</name>
</gene>
<keyword evidence="2" id="KW-1185">Reference proteome</keyword>